<dbReference type="InterPro" id="IPR036390">
    <property type="entry name" value="WH_DNA-bd_sf"/>
</dbReference>
<dbReference type="CDD" id="cd08422">
    <property type="entry name" value="PBP2_CrgA_like"/>
    <property type="match status" value="1"/>
</dbReference>
<reference evidence="6 7" key="1">
    <citation type="submission" date="2019-02" db="EMBL/GenBank/DDBJ databases">
        <title>Genomic Encyclopedia of Type Strains, Phase IV (KMG-IV): sequencing the most valuable type-strain genomes for metagenomic binning, comparative biology and taxonomic classification.</title>
        <authorList>
            <person name="Goeker M."/>
        </authorList>
    </citation>
    <scope>NUCLEOTIDE SEQUENCE [LARGE SCALE GENOMIC DNA]</scope>
    <source>
        <strain evidence="6 7">DSM 23814</strain>
    </source>
</reference>
<sequence length="308" mass="34336">MVIMNTAAGIDLNALAIFCMVARLRGFTAAAMQLGMTKAKVSIQISRLEKHLGTPLFTRTTRQVNLTDAGRRLFEQCEPMLGQLQETLDQLEEDRTTLSGTLRLSSTVDHSILSLASAVAIFARRHPDLHIDLRSSDRVQDLVSEGIDASIRVGWLRDSSMRAIKLGGMRQFVVGSPAYLRDAKPILTPADLADHPWICLSLLPAPLTWTFEHTNNASTTIHVRSRIRVDSPGALRAMLREGYGISILDEHSVTGDIAAGRLEPVLQQWTLPQVGIYAVYPPGRRISYRVQRFIDFYRGYLNDLETIK</sequence>
<keyword evidence="2" id="KW-0805">Transcription regulation</keyword>
<proteinExistence type="inferred from homology"/>
<dbReference type="Gene3D" id="3.40.190.290">
    <property type="match status" value="1"/>
</dbReference>
<evidence type="ECO:0000259" key="5">
    <source>
        <dbReference type="PROSITE" id="PS50931"/>
    </source>
</evidence>
<evidence type="ECO:0000256" key="3">
    <source>
        <dbReference type="ARBA" id="ARBA00023125"/>
    </source>
</evidence>
<dbReference type="GO" id="GO:0006351">
    <property type="term" value="P:DNA-templated transcription"/>
    <property type="evidence" value="ECO:0007669"/>
    <property type="project" value="TreeGrafter"/>
</dbReference>
<evidence type="ECO:0000256" key="1">
    <source>
        <dbReference type="ARBA" id="ARBA00009437"/>
    </source>
</evidence>
<dbReference type="Pfam" id="PF03466">
    <property type="entry name" value="LysR_substrate"/>
    <property type="match status" value="1"/>
</dbReference>
<dbReference type="InterPro" id="IPR036388">
    <property type="entry name" value="WH-like_DNA-bd_sf"/>
</dbReference>
<keyword evidence="3" id="KW-0238">DNA-binding</keyword>
<dbReference type="InterPro" id="IPR000847">
    <property type="entry name" value="LysR_HTH_N"/>
</dbReference>
<keyword evidence="4" id="KW-0804">Transcription</keyword>
<dbReference type="SUPFAM" id="SSF46785">
    <property type="entry name" value="Winged helix' DNA-binding domain"/>
    <property type="match status" value="1"/>
</dbReference>
<organism evidence="6 7">
    <name type="scientific">Advenella incenata</name>
    <dbReference type="NCBI Taxonomy" id="267800"/>
    <lineage>
        <taxon>Bacteria</taxon>
        <taxon>Pseudomonadati</taxon>
        <taxon>Pseudomonadota</taxon>
        <taxon>Betaproteobacteria</taxon>
        <taxon>Burkholderiales</taxon>
        <taxon>Alcaligenaceae</taxon>
    </lineage>
</organism>
<dbReference type="PANTHER" id="PTHR30537:SF66">
    <property type="entry name" value="IRON-REGULATED VIRULENCE REGULATORY PROTEIN IRGB"/>
    <property type="match status" value="1"/>
</dbReference>
<accession>A0A4Q7VQ06</accession>
<evidence type="ECO:0000313" key="7">
    <source>
        <dbReference type="Proteomes" id="UP000293398"/>
    </source>
</evidence>
<comment type="similarity">
    <text evidence="1">Belongs to the LysR transcriptional regulatory family.</text>
</comment>
<comment type="caution">
    <text evidence="6">The sequence shown here is derived from an EMBL/GenBank/DDBJ whole genome shotgun (WGS) entry which is preliminary data.</text>
</comment>
<dbReference type="GO" id="GO:0003700">
    <property type="term" value="F:DNA-binding transcription factor activity"/>
    <property type="evidence" value="ECO:0007669"/>
    <property type="project" value="InterPro"/>
</dbReference>
<dbReference type="PROSITE" id="PS50931">
    <property type="entry name" value="HTH_LYSR"/>
    <property type="match status" value="1"/>
</dbReference>
<protein>
    <submittedName>
        <fullName evidence="6">LysR family transcriptional regulator</fullName>
    </submittedName>
</protein>
<dbReference type="AlphaFoldDB" id="A0A4Q7VQ06"/>
<keyword evidence="7" id="KW-1185">Reference proteome</keyword>
<name>A0A4Q7VQ06_9BURK</name>
<dbReference type="PRINTS" id="PR00039">
    <property type="entry name" value="HTHLYSR"/>
</dbReference>
<dbReference type="Gene3D" id="1.10.10.10">
    <property type="entry name" value="Winged helix-like DNA-binding domain superfamily/Winged helix DNA-binding domain"/>
    <property type="match status" value="1"/>
</dbReference>
<evidence type="ECO:0000256" key="2">
    <source>
        <dbReference type="ARBA" id="ARBA00023015"/>
    </source>
</evidence>
<dbReference type="FunFam" id="1.10.10.10:FF:000001">
    <property type="entry name" value="LysR family transcriptional regulator"/>
    <property type="match status" value="1"/>
</dbReference>
<feature type="domain" description="HTH lysR-type" evidence="5">
    <location>
        <begin position="10"/>
        <end position="67"/>
    </location>
</feature>
<dbReference type="EMBL" id="SHKO01000001">
    <property type="protein sequence ID" value="RZT98533.1"/>
    <property type="molecule type" value="Genomic_DNA"/>
</dbReference>
<dbReference type="PANTHER" id="PTHR30537">
    <property type="entry name" value="HTH-TYPE TRANSCRIPTIONAL REGULATOR"/>
    <property type="match status" value="1"/>
</dbReference>
<dbReference type="SUPFAM" id="SSF53850">
    <property type="entry name" value="Periplasmic binding protein-like II"/>
    <property type="match status" value="1"/>
</dbReference>
<evidence type="ECO:0000313" key="6">
    <source>
        <dbReference type="EMBL" id="RZT98533.1"/>
    </source>
</evidence>
<gene>
    <name evidence="6" type="ORF">EV681_0311</name>
</gene>
<dbReference type="GO" id="GO:0043565">
    <property type="term" value="F:sequence-specific DNA binding"/>
    <property type="evidence" value="ECO:0007669"/>
    <property type="project" value="TreeGrafter"/>
</dbReference>
<evidence type="ECO:0000256" key="4">
    <source>
        <dbReference type="ARBA" id="ARBA00023163"/>
    </source>
</evidence>
<dbReference type="InterPro" id="IPR058163">
    <property type="entry name" value="LysR-type_TF_proteobact-type"/>
</dbReference>
<dbReference type="InterPro" id="IPR005119">
    <property type="entry name" value="LysR_subst-bd"/>
</dbReference>
<dbReference type="Proteomes" id="UP000293398">
    <property type="component" value="Unassembled WGS sequence"/>
</dbReference>
<dbReference type="Pfam" id="PF00126">
    <property type="entry name" value="HTH_1"/>
    <property type="match status" value="1"/>
</dbReference>